<dbReference type="Proteomes" id="UP000594364">
    <property type="component" value="Chromosome 2"/>
</dbReference>
<dbReference type="SUPFAM" id="SSF56801">
    <property type="entry name" value="Acetyl-CoA synthetase-like"/>
    <property type="match status" value="1"/>
</dbReference>
<organism evidence="1 2">
    <name type="scientific">Epichloe festucae (strain Fl1)</name>
    <dbReference type="NCBI Taxonomy" id="877507"/>
    <lineage>
        <taxon>Eukaryota</taxon>
        <taxon>Fungi</taxon>
        <taxon>Dikarya</taxon>
        <taxon>Ascomycota</taxon>
        <taxon>Pezizomycotina</taxon>
        <taxon>Sordariomycetes</taxon>
        <taxon>Hypocreomycetidae</taxon>
        <taxon>Hypocreales</taxon>
        <taxon>Clavicipitaceae</taxon>
        <taxon>Epichloe</taxon>
    </lineage>
</organism>
<dbReference type="EMBL" id="CP031386">
    <property type="protein sequence ID" value="QPG98531.1"/>
    <property type="molecule type" value="Genomic_DNA"/>
</dbReference>
<dbReference type="AlphaFoldDB" id="A0A7S9KR30"/>
<protein>
    <recommendedName>
        <fullName evidence="3">AMP-binding enzyme C-terminal domain-containing protein</fullName>
    </recommendedName>
</protein>
<keyword evidence="2" id="KW-1185">Reference proteome</keyword>
<dbReference type="OrthoDB" id="6509636at2759"/>
<name>A0A7S9KR30_EPIFF</name>
<gene>
    <name evidence="1" type="ORF">C2857_007703</name>
</gene>
<evidence type="ECO:0000313" key="2">
    <source>
        <dbReference type="Proteomes" id="UP000594364"/>
    </source>
</evidence>
<accession>A0A7S9KR30</accession>
<evidence type="ECO:0000313" key="1">
    <source>
        <dbReference type="EMBL" id="QPG98531.1"/>
    </source>
</evidence>
<sequence length="116" mass="12493">MARGIQERGDEVLVALPMCRLIKVRGPSGCPGRIGGPHSGGTPLKTTCVVIGIPAEREGEVPKAFVVQVSQLTDHKTLRGGVEFINVAPKNPGGKILRRVIRDQERAKMKKQGAKF</sequence>
<dbReference type="InterPro" id="IPR045851">
    <property type="entry name" value="AMP-bd_C_sf"/>
</dbReference>
<dbReference type="Gene3D" id="3.30.300.30">
    <property type="match status" value="1"/>
</dbReference>
<proteinExistence type="predicted"/>
<reference evidence="1 2" key="1">
    <citation type="journal article" date="2018" name="PLoS Genet.">
        <title>Repeat elements organise 3D genome structure and mediate transcription in the filamentous fungus Epichloe festucae.</title>
        <authorList>
            <person name="Winter D.J."/>
            <person name="Ganley A.R.D."/>
            <person name="Young C.A."/>
            <person name="Liachko I."/>
            <person name="Schardl C.L."/>
            <person name="Dupont P.Y."/>
            <person name="Berry D."/>
            <person name="Ram A."/>
            <person name="Scott B."/>
            <person name="Cox M.P."/>
        </authorList>
    </citation>
    <scope>NUCLEOTIDE SEQUENCE [LARGE SCALE GENOMIC DNA]</scope>
    <source>
        <strain evidence="1 2">Fl1</strain>
    </source>
</reference>
<evidence type="ECO:0008006" key="3">
    <source>
        <dbReference type="Google" id="ProtNLM"/>
    </source>
</evidence>